<dbReference type="PANTHER" id="PTHR38887">
    <property type="entry name" value="CHROMOSOME 21, WHOLE GENOME SHOTGUN SEQUENCE"/>
    <property type="match status" value="1"/>
</dbReference>
<gene>
    <name evidence="2" type="ORF">PENSTE_c033G06180</name>
</gene>
<dbReference type="PANTHER" id="PTHR38887:SF1">
    <property type="entry name" value="RAS MODIFICATION PROTEIN ERF4"/>
    <property type="match status" value="1"/>
</dbReference>
<dbReference type="Proteomes" id="UP000191285">
    <property type="component" value="Unassembled WGS sequence"/>
</dbReference>
<proteinExistence type="predicted"/>
<comment type="caution">
    <text evidence="2">The sequence shown here is derived from an EMBL/GenBank/DDBJ whole genome shotgun (WGS) entry which is preliminary data.</text>
</comment>
<keyword evidence="3" id="KW-1185">Reference proteome</keyword>
<name>A0A1V6SL29_9EURO</name>
<evidence type="ECO:0000256" key="1">
    <source>
        <dbReference type="SAM" id="MobiDB-lite"/>
    </source>
</evidence>
<dbReference type="OrthoDB" id="3433125at2759"/>
<evidence type="ECO:0000313" key="2">
    <source>
        <dbReference type="EMBL" id="OQE14745.1"/>
    </source>
</evidence>
<feature type="region of interest" description="Disordered" evidence="1">
    <location>
        <begin position="442"/>
        <end position="478"/>
    </location>
</feature>
<dbReference type="STRING" id="303698.A0A1V6SL29"/>
<feature type="compositionally biased region" description="Low complexity" evidence="1">
    <location>
        <begin position="32"/>
        <end position="42"/>
    </location>
</feature>
<accession>A0A1V6SL29</accession>
<feature type="region of interest" description="Disordered" evidence="1">
    <location>
        <begin position="23"/>
        <end position="100"/>
    </location>
</feature>
<dbReference type="EMBL" id="MLKD01000033">
    <property type="protein sequence ID" value="OQE14745.1"/>
    <property type="molecule type" value="Genomic_DNA"/>
</dbReference>
<sequence>MATFIGRKALQGLAAGIGLVSEASSVHKSKKQQSSSSASSSSTPDEVPRGTGVLLPGNNSDAGADTLEQQWILDEAQDELTHSSNNPPSPPYSSSTESVDQNDLAQRFISSYPSPPSYSTYADIPRPQLSAPVILPQRRPKNRERGFIRAYAPTLENCGIGQAMFIDFLNTAEKSCQANPWLSAINLASIGTMWMPSVTGIAVSIAIQIATDVAIAADGRRKTNSFFDKINREFFQSRGLYCLVMTWNPELPDTPATAIDLNSLVSKAANGGDLDMLSRLHHRFKSSDGKSYGNMFPEVAPLIYPELDQLQLDKSAGEKLSKMKKRKEFVGEYIDKRAQAKFTAENPTSQLNQGPKPVFTSRYADPTHPASSGDPLAFVTGGRFTTDDIPRRRAHQSHFGSRCPSSIYDDYQMRKNSRSNAPAPHGRPFGLSEAIGVIRDFRNPQNGYQASRERVSDYDGGNKTSRSPLGARDDRESNPLAKLLKKKVLYLAIVNMPSDEEMQQAQNALGRPSGCY</sequence>
<reference evidence="3" key="1">
    <citation type="journal article" date="2017" name="Nat. Microbiol.">
        <title>Global analysis of biosynthetic gene clusters reveals vast potential of secondary metabolite production in Penicillium species.</title>
        <authorList>
            <person name="Nielsen J.C."/>
            <person name="Grijseels S."/>
            <person name="Prigent S."/>
            <person name="Ji B."/>
            <person name="Dainat J."/>
            <person name="Nielsen K.F."/>
            <person name="Frisvad J.C."/>
            <person name="Workman M."/>
            <person name="Nielsen J."/>
        </authorList>
    </citation>
    <scope>NUCLEOTIDE SEQUENCE [LARGE SCALE GENOMIC DNA]</scope>
    <source>
        <strain evidence="3">IBT 24891</strain>
    </source>
</reference>
<protein>
    <submittedName>
        <fullName evidence="2">Uncharacterized protein</fullName>
    </submittedName>
</protein>
<evidence type="ECO:0000313" key="3">
    <source>
        <dbReference type="Proteomes" id="UP000191285"/>
    </source>
</evidence>
<organism evidence="2 3">
    <name type="scientific">Penicillium steckii</name>
    <dbReference type="NCBI Taxonomy" id="303698"/>
    <lineage>
        <taxon>Eukaryota</taxon>
        <taxon>Fungi</taxon>
        <taxon>Dikarya</taxon>
        <taxon>Ascomycota</taxon>
        <taxon>Pezizomycotina</taxon>
        <taxon>Eurotiomycetes</taxon>
        <taxon>Eurotiomycetidae</taxon>
        <taxon>Eurotiales</taxon>
        <taxon>Aspergillaceae</taxon>
        <taxon>Penicillium</taxon>
    </lineage>
</organism>
<dbReference type="InterPro" id="IPR053221">
    <property type="entry name" value="Burnettramic_acid_biosynth"/>
</dbReference>
<dbReference type="AlphaFoldDB" id="A0A1V6SL29"/>